<dbReference type="RefSeq" id="WP_248153709.1">
    <property type="nucleotide sequence ID" value="NZ_JALNMJ010000006.1"/>
</dbReference>
<evidence type="ECO:0000313" key="2">
    <source>
        <dbReference type="EMBL" id="MCK7612630.1"/>
    </source>
</evidence>
<dbReference type="EMBL" id="JALNMJ010000006">
    <property type="protein sequence ID" value="MCK7612630.1"/>
    <property type="molecule type" value="Genomic_DNA"/>
</dbReference>
<evidence type="ECO:0000313" key="3">
    <source>
        <dbReference type="Proteomes" id="UP001431221"/>
    </source>
</evidence>
<organism evidence="2 3">
    <name type="scientific">Roseibium sediminicola</name>
    <dbReference type="NCBI Taxonomy" id="2933272"/>
    <lineage>
        <taxon>Bacteria</taxon>
        <taxon>Pseudomonadati</taxon>
        <taxon>Pseudomonadota</taxon>
        <taxon>Alphaproteobacteria</taxon>
        <taxon>Hyphomicrobiales</taxon>
        <taxon>Stappiaceae</taxon>
        <taxon>Roseibium</taxon>
    </lineage>
</organism>
<feature type="chain" id="PRO_5047253782" description="DUF1344 domain-containing protein" evidence="1">
    <location>
        <begin position="23"/>
        <end position="87"/>
    </location>
</feature>
<gene>
    <name evidence="2" type="ORF">M0H32_10690</name>
</gene>
<accession>A0ABT0GTS3</accession>
<protein>
    <recommendedName>
        <fullName evidence="4">DUF1344 domain-containing protein</fullName>
    </recommendedName>
</protein>
<dbReference type="Proteomes" id="UP001431221">
    <property type="component" value="Unassembled WGS sequence"/>
</dbReference>
<reference evidence="2" key="1">
    <citation type="submission" date="2022-04" db="EMBL/GenBank/DDBJ databases">
        <title>Roseibium sp. CAU 1639 isolated from mud.</title>
        <authorList>
            <person name="Kim W."/>
        </authorList>
    </citation>
    <scope>NUCLEOTIDE SEQUENCE</scope>
    <source>
        <strain evidence="2">CAU 1639</strain>
    </source>
</reference>
<evidence type="ECO:0008006" key="4">
    <source>
        <dbReference type="Google" id="ProtNLM"/>
    </source>
</evidence>
<sequence length="87" mass="9143">MALRGFVLGAAFLAIGLLPAAADSVTSTVDSWDPDSRTLVLGDMSQFQGISEDIFIPEDLSHGETVTITYEGTEDGVASVLSVEIQP</sequence>
<evidence type="ECO:0000256" key="1">
    <source>
        <dbReference type="SAM" id="SignalP"/>
    </source>
</evidence>
<keyword evidence="1" id="KW-0732">Signal</keyword>
<name>A0ABT0GTS3_9HYPH</name>
<proteinExistence type="predicted"/>
<comment type="caution">
    <text evidence="2">The sequence shown here is derived from an EMBL/GenBank/DDBJ whole genome shotgun (WGS) entry which is preliminary data.</text>
</comment>
<keyword evidence="3" id="KW-1185">Reference proteome</keyword>
<feature type="signal peptide" evidence="1">
    <location>
        <begin position="1"/>
        <end position="22"/>
    </location>
</feature>